<accession>A0A437PC15</accession>
<evidence type="ECO:0000259" key="14">
    <source>
        <dbReference type="PROSITE" id="PS51352"/>
    </source>
</evidence>
<dbReference type="InterPro" id="IPR000866">
    <property type="entry name" value="AhpC/TSA"/>
</dbReference>
<dbReference type="PIRSF" id="PIRSF000239">
    <property type="entry name" value="AHPC"/>
    <property type="match status" value="1"/>
</dbReference>
<evidence type="ECO:0000256" key="11">
    <source>
        <dbReference type="ARBA" id="ARBA00042639"/>
    </source>
</evidence>
<comment type="similarity">
    <text evidence="10">Belongs to the peroxiredoxin family. BCP/PrxQ subfamily.</text>
</comment>
<evidence type="ECO:0000256" key="6">
    <source>
        <dbReference type="ARBA" id="ARBA00023002"/>
    </source>
</evidence>
<evidence type="ECO:0000256" key="12">
    <source>
        <dbReference type="ARBA" id="ARBA00049091"/>
    </source>
</evidence>
<comment type="function">
    <text evidence="1">Thiol-specific peroxidase that catalyzes the reduction of hydrogen peroxide and organic hydroperoxides to water and alcohols, respectively. Plays a role in cell protection against oxidative stress by detoxifying peroxides and as sensor of hydrogen peroxide-mediated signaling events.</text>
</comment>
<evidence type="ECO:0000256" key="13">
    <source>
        <dbReference type="PIRSR" id="PIRSR000239-1"/>
    </source>
</evidence>
<dbReference type="OrthoDB" id="9812811at2"/>
<dbReference type="InterPro" id="IPR013766">
    <property type="entry name" value="Thioredoxin_domain"/>
</dbReference>
<organism evidence="15 16">
    <name type="scientific">Methylobacterium oryzihabitans</name>
    <dbReference type="NCBI Taxonomy" id="2499852"/>
    <lineage>
        <taxon>Bacteria</taxon>
        <taxon>Pseudomonadati</taxon>
        <taxon>Pseudomonadota</taxon>
        <taxon>Alphaproteobacteria</taxon>
        <taxon>Hyphomicrobiales</taxon>
        <taxon>Methylobacteriaceae</taxon>
        <taxon>Methylobacterium</taxon>
    </lineage>
</organism>
<evidence type="ECO:0000256" key="3">
    <source>
        <dbReference type="ARBA" id="ARBA00013017"/>
    </source>
</evidence>
<gene>
    <name evidence="15" type="ORF">EOE48_07730</name>
</gene>
<dbReference type="PANTHER" id="PTHR42801">
    <property type="entry name" value="THIOREDOXIN-DEPENDENT PEROXIDE REDUCTASE"/>
    <property type="match status" value="1"/>
</dbReference>
<comment type="caution">
    <text evidence="15">The sequence shown here is derived from an EMBL/GenBank/DDBJ whole genome shotgun (WGS) entry which is preliminary data.</text>
</comment>
<dbReference type="CDD" id="cd03017">
    <property type="entry name" value="PRX_BCP"/>
    <property type="match status" value="1"/>
</dbReference>
<evidence type="ECO:0000256" key="8">
    <source>
        <dbReference type="ARBA" id="ARBA00023284"/>
    </source>
</evidence>
<comment type="catalytic activity">
    <reaction evidence="12">
        <text>a hydroperoxide + [thioredoxin]-dithiol = an alcohol + [thioredoxin]-disulfide + H2O</text>
        <dbReference type="Rhea" id="RHEA:62620"/>
        <dbReference type="Rhea" id="RHEA-COMP:10698"/>
        <dbReference type="Rhea" id="RHEA-COMP:10700"/>
        <dbReference type="ChEBI" id="CHEBI:15377"/>
        <dbReference type="ChEBI" id="CHEBI:29950"/>
        <dbReference type="ChEBI" id="CHEBI:30879"/>
        <dbReference type="ChEBI" id="CHEBI:35924"/>
        <dbReference type="ChEBI" id="CHEBI:50058"/>
        <dbReference type="EC" id="1.11.1.24"/>
    </reaction>
</comment>
<reference evidence="15 16" key="1">
    <citation type="submission" date="2019-01" db="EMBL/GenBank/DDBJ databases">
        <authorList>
            <person name="Chen W.-M."/>
        </authorList>
    </citation>
    <scope>NUCLEOTIDE SEQUENCE [LARGE SCALE GENOMIC DNA]</scope>
    <source>
        <strain evidence="15 16">TER-1</strain>
    </source>
</reference>
<dbReference type="InterPro" id="IPR024706">
    <property type="entry name" value="Peroxiredoxin_AhpC-typ"/>
</dbReference>
<evidence type="ECO:0000256" key="7">
    <source>
        <dbReference type="ARBA" id="ARBA00023157"/>
    </source>
</evidence>
<dbReference type="GO" id="GO:0005737">
    <property type="term" value="C:cytoplasm"/>
    <property type="evidence" value="ECO:0007669"/>
    <property type="project" value="TreeGrafter"/>
</dbReference>
<protein>
    <recommendedName>
        <fullName evidence="3">thioredoxin-dependent peroxiredoxin</fullName>
        <ecNumber evidence="3">1.11.1.24</ecNumber>
    </recommendedName>
    <alternativeName>
        <fullName evidence="9">Thioredoxin peroxidase</fullName>
    </alternativeName>
    <alternativeName>
        <fullName evidence="11">Thioredoxin-dependent peroxiredoxin Bcp</fullName>
    </alternativeName>
</protein>
<feature type="domain" description="Thioredoxin" evidence="14">
    <location>
        <begin position="3"/>
        <end position="154"/>
    </location>
</feature>
<name>A0A437PC15_9HYPH</name>
<dbReference type="PANTHER" id="PTHR42801:SF4">
    <property type="entry name" value="AHPC_TSA FAMILY PROTEIN"/>
    <property type="match status" value="1"/>
</dbReference>
<dbReference type="Pfam" id="PF00578">
    <property type="entry name" value="AhpC-TSA"/>
    <property type="match status" value="1"/>
</dbReference>
<dbReference type="EC" id="1.11.1.24" evidence="3"/>
<keyword evidence="8" id="KW-0676">Redox-active center</keyword>
<dbReference type="Proteomes" id="UP000286997">
    <property type="component" value="Unassembled WGS sequence"/>
</dbReference>
<dbReference type="Gene3D" id="3.40.30.10">
    <property type="entry name" value="Glutaredoxin"/>
    <property type="match status" value="1"/>
</dbReference>
<dbReference type="RefSeq" id="WP_127728206.1">
    <property type="nucleotide sequence ID" value="NZ_SACP01000005.1"/>
</dbReference>
<evidence type="ECO:0000256" key="2">
    <source>
        <dbReference type="ARBA" id="ARBA00011245"/>
    </source>
</evidence>
<keyword evidence="6" id="KW-0560">Oxidoreductase</keyword>
<dbReference type="PROSITE" id="PS51352">
    <property type="entry name" value="THIOREDOXIN_2"/>
    <property type="match status" value="1"/>
</dbReference>
<dbReference type="AlphaFoldDB" id="A0A437PC15"/>
<dbReference type="GO" id="GO:0045454">
    <property type="term" value="P:cell redox homeostasis"/>
    <property type="evidence" value="ECO:0007669"/>
    <property type="project" value="TreeGrafter"/>
</dbReference>
<evidence type="ECO:0000256" key="9">
    <source>
        <dbReference type="ARBA" id="ARBA00032824"/>
    </source>
</evidence>
<dbReference type="EMBL" id="SACP01000005">
    <property type="protein sequence ID" value="RVU19822.1"/>
    <property type="molecule type" value="Genomic_DNA"/>
</dbReference>
<dbReference type="SUPFAM" id="SSF52833">
    <property type="entry name" value="Thioredoxin-like"/>
    <property type="match status" value="1"/>
</dbReference>
<evidence type="ECO:0000256" key="5">
    <source>
        <dbReference type="ARBA" id="ARBA00022862"/>
    </source>
</evidence>
<dbReference type="InterPro" id="IPR036249">
    <property type="entry name" value="Thioredoxin-like_sf"/>
</dbReference>
<dbReference type="GO" id="GO:0008379">
    <property type="term" value="F:thioredoxin peroxidase activity"/>
    <property type="evidence" value="ECO:0007669"/>
    <property type="project" value="TreeGrafter"/>
</dbReference>
<evidence type="ECO:0000256" key="1">
    <source>
        <dbReference type="ARBA" id="ARBA00003330"/>
    </source>
</evidence>
<keyword evidence="5" id="KW-0049">Antioxidant</keyword>
<dbReference type="FunFam" id="3.40.30.10:FF:000007">
    <property type="entry name" value="Thioredoxin-dependent thiol peroxidase"/>
    <property type="match status" value="1"/>
</dbReference>
<sequence length="154" mass="16660">MPLNPGDPAPDFDLPVTGGETISLAGLNGRKAVLYFYPKDDTSGCTLEAQAFNGLKSAFDEADTVVIGISPDPIRSHDKFRAKYGLDLPLASDESKAMLDAYGVWAEKSMYGRKYMGVERTTVLLDRDGRVARVWAKVKVPGHADEVLAAARAL</sequence>
<evidence type="ECO:0000313" key="16">
    <source>
        <dbReference type="Proteomes" id="UP000286997"/>
    </source>
</evidence>
<keyword evidence="7" id="KW-1015">Disulfide bond</keyword>
<evidence type="ECO:0000256" key="4">
    <source>
        <dbReference type="ARBA" id="ARBA00022559"/>
    </source>
</evidence>
<dbReference type="GO" id="GO:0034599">
    <property type="term" value="P:cellular response to oxidative stress"/>
    <property type="evidence" value="ECO:0007669"/>
    <property type="project" value="TreeGrafter"/>
</dbReference>
<evidence type="ECO:0000256" key="10">
    <source>
        <dbReference type="ARBA" id="ARBA00038489"/>
    </source>
</evidence>
<proteinExistence type="inferred from homology"/>
<comment type="subunit">
    <text evidence="2">Monomer.</text>
</comment>
<evidence type="ECO:0000313" key="15">
    <source>
        <dbReference type="EMBL" id="RVU19822.1"/>
    </source>
</evidence>
<keyword evidence="16" id="KW-1185">Reference proteome</keyword>
<feature type="active site" description="Cysteine sulfenic acid (-SOH) intermediate; for peroxidase activity" evidence="13">
    <location>
        <position position="45"/>
    </location>
</feature>
<dbReference type="InterPro" id="IPR050924">
    <property type="entry name" value="Peroxiredoxin_BCP/PrxQ"/>
</dbReference>
<keyword evidence="4" id="KW-0575">Peroxidase</keyword>